<name>A0A7D5V4F1_9HYPO</name>
<proteinExistence type="predicted"/>
<dbReference type="OrthoDB" id="5396at2759"/>
<dbReference type="Gene3D" id="3.50.30.50">
    <property type="entry name" value="Putative cyclase"/>
    <property type="match status" value="1"/>
</dbReference>
<dbReference type="AlphaFoldDB" id="A0A7D5V4F1"/>
<evidence type="ECO:0000313" key="1">
    <source>
        <dbReference type="EMBL" id="QLI72532.1"/>
    </source>
</evidence>
<protein>
    <submittedName>
        <fullName evidence="1">Uncharacterized protein</fullName>
    </submittedName>
</protein>
<evidence type="ECO:0000313" key="2">
    <source>
        <dbReference type="Proteomes" id="UP000510686"/>
    </source>
</evidence>
<reference evidence="1 2" key="1">
    <citation type="submission" date="2020-07" db="EMBL/GenBank/DDBJ databases">
        <title>Telomere length de novo assembly of all 7 chromosomes of the fungus, Metarhizium brunneum, using a novel assembly pipeline.</title>
        <authorList>
            <person name="Saud z."/>
            <person name="Kortsinoglou A."/>
            <person name="Kouvelis V.N."/>
            <person name="Butt T.M."/>
        </authorList>
    </citation>
    <scope>NUCLEOTIDE SEQUENCE [LARGE SCALE GENOMIC DNA]</scope>
    <source>
        <strain evidence="1 2">4556</strain>
    </source>
</reference>
<dbReference type="GO" id="GO:0004061">
    <property type="term" value="F:arylformamidase activity"/>
    <property type="evidence" value="ECO:0007669"/>
    <property type="project" value="InterPro"/>
</dbReference>
<dbReference type="GeneID" id="90968121"/>
<dbReference type="Proteomes" id="UP000510686">
    <property type="component" value="Chromosome 5"/>
</dbReference>
<dbReference type="GO" id="GO:0019441">
    <property type="term" value="P:L-tryptophan catabolic process to kynurenine"/>
    <property type="evidence" value="ECO:0007669"/>
    <property type="project" value="InterPro"/>
</dbReference>
<accession>A0A7D5V4F1</accession>
<dbReference type="EMBL" id="CP058936">
    <property type="protein sequence ID" value="QLI72532.1"/>
    <property type="molecule type" value="Genomic_DNA"/>
</dbReference>
<organism evidence="1 2">
    <name type="scientific">Metarhizium brunneum</name>
    <dbReference type="NCBI Taxonomy" id="500148"/>
    <lineage>
        <taxon>Eukaryota</taxon>
        <taxon>Fungi</taxon>
        <taxon>Dikarya</taxon>
        <taxon>Ascomycota</taxon>
        <taxon>Pezizomycotina</taxon>
        <taxon>Sordariomycetes</taxon>
        <taxon>Hypocreomycetidae</taxon>
        <taxon>Hypocreales</taxon>
        <taxon>Clavicipitaceae</taxon>
        <taxon>Metarhizium</taxon>
    </lineage>
</organism>
<sequence length="63" mass="6797">MPVDSASVPNFDLPKTEALHKYLLSLQGMSIGGLWDWCSFMLTSAPLNIPCCLGSPPNTLAVF</sequence>
<dbReference type="InterPro" id="IPR037175">
    <property type="entry name" value="KFase_sf"/>
</dbReference>
<dbReference type="RefSeq" id="XP_065987490.1">
    <property type="nucleotide sequence ID" value="XM_066131419.1"/>
</dbReference>
<dbReference type="KEGG" id="mbrn:90968121"/>
<gene>
    <name evidence="1" type="ORF">G6M90_00g092500</name>
</gene>
<keyword evidence="2" id="KW-1185">Reference proteome</keyword>